<dbReference type="RefSeq" id="WP_088253466.1">
    <property type="nucleotide sequence ID" value="NZ_NIDE01000002.1"/>
</dbReference>
<evidence type="ECO:0000313" key="2">
    <source>
        <dbReference type="Proteomes" id="UP000214646"/>
    </source>
</evidence>
<proteinExistence type="predicted"/>
<comment type="caution">
    <text evidence="1">The sequence shown here is derived from an EMBL/GenBank/DDBJ whole genome shotgun (WGS) entry which is preliminary data.</text>
</comment>
<dbReference type="EMBL" id="NIDE01000002">
    <property type="protein sequence ID" value="OWK45784.1"/>
    <property type="molecule type" value="Genomic_DNA"/>
</dbReference>
<dbReference type="OrthoDB" id="9786766at2"/>
<protein>
    <recommendedName>
        <fullName evidence="3">Major capsid protein</fullName>
    </recommendedName>
</protein>
<sequence length="366" mass="41152">MTLRAMGPFNGTLPVPTGMIQGFMRDPWKMPYLRYAQLIPAPEIVFNYWRLDPDEAARMVDLNANAWAYGDYRPTGKGFQIRVEMLDDRTQRWDFPYTLDTNTQRVWERGAGFDPKFLFDRVRAVQAHLHRAMRVVAALQAAPWGGYNSATPQQLLGLDDPVYFDDSSGTELTPSGNPNPNFQIIKKTLNAVKRRITLQTNGAVTGEELVWVLPPEDAQIVAQSGEIVNAVKQSQFARDYVVNPNIEDWGLPDRYAGWKIVVEDTAKVLVNAQDNGTIANVTQPNQRDFIMPAGTSYFVSRPGGLDGNYGFQNFSTVQCYHFNGEARIEAFSEPKHDLIEGHVVMEDKVIPPLTISGFQLTGYLES</sequence>
<accession>A0A225E1X6</accession>
<evidence type="ECO:0000313" key="1">
    <source>
        <dbReference type="EMBL" id="OWK45784.1"/>
    </source>
</evidence>
<name>A0A225E1X6_9BACT</name>
<dbReference type="Proteomes" id="UP000214646">
    <property type="component" value="Unassembled WGS sequence"/>
</dbReference>
<reference evidence="2" key="1">
    <citation type="submission" date="2017-06" db="EMBL/GenBank/DDBJ databases">
        <title>Genome analysis of Fimbriiglobus ruber SP5, the first member of the order Planctomycetales with confirmed chitinolytic capability.</title>
        <authorList>
            <person name="Ravin N.V."/>
            <person name="Rakitin A.L."/>
            <person name="Ivanova A.A."/>
            <person name="Beletsky A.V."/>
            <person name="Kulichevskaya I.S."/>
            <person name="Mardanov A.V."/>
            <person name="Dedysh S.N."/>
        </authorList>
    </citation>
    <scope>NUCLEOTIDE SEQUENCE [LARGE SCALE GENOMIC DNA]</scope>
    <source>
        <strain evidence="2">SP5</strain>
    </source>
</reference>
<evidence type="ECO:0008006" key="3">
    <source>
        <dbReference type="Google" id="ProtNLM"/>
    </source>
</evidence>
<organism evidence="1 2">
    <name type="scientific">Fimbriiglobus ruber</name>
    <dbReference type="NCBI Taxonomy" id="1908690"/>
    <lineage>
        <taxon>Bacteria</taxon>
        <taxon>Pseudomonadati</taxon>
        <taxon>Planctomycetota</taxon>
        <taxon>Planctomycetia</taxon>
        <taxon>Gemmatales</taxon>
        <taxon>Gemmataceae</taxon>
        <taxon>Fimbriiglobus</taxon>
    </lineage>
</organism>
<gene>
    <name evidence="1" type="ORF">FRUB_02115</name>
</gene>
<keyword evidence="2" id="KW-1185">Reference proteome</keyword>
<dbReference type="AlphaFoldDB" id="A0A225E1X6"/>